<evidence type="ECO:0000256" key="6">
    <source>
        <dbReference type="ARBA" id="ARBA00023315"/>
    </source>
</evidence>
<dbReference type="GO" id="GO:1990189">
    <property type="term" value="F:protein N-terminal-serine acetyltransferase activity"/>
    <property type="evidence" value="ECO:0007669"/>
    <property type="project" value="TreeGrafter"/>
</dbReference>
<name>A0A060YKL4_ONCMY</name>
<evidence type="ECO:0000256" key="3">
    <source>
        <dbReference type="ARBA" id="ARBA00022490"/>
    </source>
</evidence>
<dbReference type="GO" id="GO:0010485">
    <property type="term" value="F:histone H4 acetyltransferase activity"/>
    <property type="evidence" value="ECO:0007669"/>
    <property type="project" value="InterPro"/>
</dbReference>
<dbReference type="EMBL" id="FR909738">
    <property type="protein sequence ID" value="CDQ89680.1"/>
    <property type="molecule type" value="Genomic_DNA"/>
</dbReference>
<proteinExistence type="predicted"/>
<keyword evidence="6" id="KW-0012">Acyltransferase</keyword>
<keyword evidence="5" id="KW-0539">Nucleus</keyword>
<dbReference type="Gene3D" id="3.40.630.30">
    <property type="match status" value="1"/>
</dbReference>
<dbReference type="AlphaFoldDB" id="A0A060YKL4"/>
<organism evidence="7 8">
    <name type="scientific">Oncorhynchus mykiss</name>
    <name type="common">Rainbow trout</name>
    <name type="synonym">Salmo gairdneri</name>
    <dbReference type="NCBI Taxonomy" id="8022"/>
    <lineage>
        <taxon>Eukaryota</taxon>
        <taxon>Metazoa</taxon>
        <taxon>Chordata</taxon>
        <taxon>Craniata</taxon>
        <taxon>Vertebrata</taxon>
        <taxon>Euteleostomi</taxon>
        <taxon>Actinopterygii</taxon>
        <taxon>Neopterygii</taxon>
        <taxon>Teleostei</taxon>
        <taxon>Protacanthopterygii</taxon>
        <taxon>Salmoniformes</taxon>
        <taxon>Salmonidae</taxon>
        <taxon>Salmoninae</taxon>
        <taxon>Oncorhynchus</taxon>
    </lineage>
</organism>
<accession>A0A060YKL4</accession>
<reference evidence="7" key="2">
    <citation type="submission" date="2014-03" db="EMBL/GenBank/DDBJ databases">
        <authorList>
            <person name="Genoscope - CEA"/>
        </authorList>
    </citation>
    <scope>NUCLEOTIDE SEQUENCE</scope>
</reference>
<dbReference type="PANTHER" id="PTHR20531:SF1">
    <property type="entry name" value="N-ALPHA-ACETYLTRANSFERASE 40"/>
    <property type="match status" value="1"/>
</dbReference>
<dbReference type="Proteomes" id="UP000193380">
    <property type="component" value="Unassembled WGS sequence"/>
</dbReference>
<reference evidence="7" key="1">
    <citation type="journal article" date="2014" name="Nat. Commun.">
        <title>The rainbow trout genome provides novel insights into evolution after whole-genome duplication in vertebrates.</title>
        <authorList>
            <person name="Berthelot C."/>
            <person name="Brunet F."/>
            <person name="Chalopin D."/>
            <person name="Juanchich A."/>
            <person name="Bernard M."/>
            <person name="Noel B."/>
            <person name="Bento P."/>
            <person name="Da Silva C."/>
            <person name="Labadie K."/>
            <person name="Alberti A."/>
            <person name="Aury J.M."/>
            <person name="Louis A."/>
            <person name="Dehais P."/>
            <person name="Bardou P."/>
            <person name="Montfort J."/>
            <person name="Klopp C."/>
            <person name="Cabau C."/>
            <person name="Gaspin C."/>
            <person name="Thorgaard G.H."/>
            <person name="Boussaha M."/>
            <person name="Quillet E."/>
            <person name="Guyomard R."/>
            <person name="Galiana D."/>
            <person name="Bobe J."/>
            <person name="Volff J.N."/>
            <person name="Genet C."/>
            <person name="Wincker P."/>
            <person name="Jaillon O."/>
            <person name="Roest Crollius H."/>
            <person name="Guiguen Y."/>
        </authorList>
    </citation>
    <scope>NUCLEOTIDE SEQUENCE [LARGE SCALE GENOMIC DNA]</scope>
</reference>
<evidence type="ECO:0000256" key="5">
    <source>
        <dbReference type="ARBA" id="ARBA00023242"/>
    </source>
</evidence>
<dbReference type="InterPro" id="IPR039949">
    <property type="entry name" value="NAA40"/>
</dbReference>
<gene>
    <name evidence="7" type="ORF">GSONMT00016727001</name>
</gene>
<evidence type="ECO:0000313" key="8">
    <source>
        <dbReference type="Proteomes" id="UP000193380"/>
    </source>
</evidence>
<dbReference type="PANTHER" id="PTHR20531">
    <property type="entry name" value="N-ALPHA-ACETYLTRANSFERASE 40"/>
    <property type="match status" value="1"/>
</dbReference>
<keyword evidence="4" id="KW-0808">Transferase</keyword>
<dbReference type="GO" id="GO:0005634">
    <property type="term" value="C:nucleus"/>
    <property type="evidence" value="ECO:0007669"/>
    <property type="project" value="UniProtKB-SubCell"/>
</dbReference>
<sequence>MTETGKRLSTSYYYGCCLADKWPPTLADKWPPTLADKWPPTLADKWPPTLADKWPPTLADKWPPTLADKWPPTLADKWPPTLADTLNLQIECKRVSTLNPMSVEWAYELTRTNMQTLYEQSEWGWKEREKRDEMKDERAWYLLARDTDSSPVAFSHFRFDVECGEEVLYW</sequence>
<evidence type="ECO:0000256" key="1">
    <source>
        <dbReference type="ARBA" id="ARBA00004123"/>
    </source>
</evidence>
<evidence type="ECO:0000256" key="4">
    <source>
        <dbReference type="ARBA" id="ARBA00022679"/>
    </source>
</evidence>
<comment type="subcellular location">
    <subcellularLocation>
        <location evidence="2">Cytoplasm</location>
    </subcellularLocation>
    <subcellularLocation>
        <location evidence="1">Nucleus</location>
    </subcellularLocation>
</comment>
<evidence type="ECO:0008006" key="9">
    <source>
        <dbReference type="Google" id="ProtNLM"/>
    </source>
</evidence>
<dbReference type="STRING" id="8022.A0A060YKL4"/>
<dbReference type="GO" id="GO:0043998">
    <property type="term" value="F:histone H2A acetyltransferase activity"/>
    <property type="evidence" value="ECO:0007669"/>
    <property type="project" value="InterPro"/>
</dbReference>
<evidence type="ECO:0000313" key="7">
    <source>
        <dbReference type="EMBL" id="CDQ89680.1"/>
    </source>
</evidence>
<evidence type="ECO:0000256" key="2">
    <source>
        <dbReference type="ARBA" id="ARBA00004496"/>
    </source>
</evidence>
<protein>
    <recommendedName>
        <fullName evidence="9">N-acetyltransferase domain-containing protein</fullName>
    </recommendedName>
</protein>
<dbReference type="PaxDb" id="8022-A0A060YKL4"/>
<keyword evidence="3" id="KW-0963">Cytoplasm</keyword>
<dbReference type="GO" id="GO:0005737">
    <property type="term" value="C:cytoplasm"/>
    <property type="evidence" value="ECO:0007669"/>
    <property type="project" value="UniProtKB-SubCell"/>
</dbReference>